<evidence type="ECO:0000313" key="1">
    <source>
        <dbReference type="EMBL" id="GAH23323.1"/>
    </source>
</evidence>
<sequence>NTLYYKESDWLINEKISSQPYSIKLYRNNTVNITVYYYDGKDEIAIPDADNYWFTLFSGLDPKNESYSLNNNGNG</sequence>
<feature type="non-terminal residue" evidence="1">
    <location>
        <position position="1"/>
    </location>
</feature>
<name>X1FRD2_9ZZZZ</name>
<protein>
    <submittedName>
        <fullName evidence="1">Uncharacterized protein</fullName>
    </submittedName>
</protein>
<reference evidence="1" key="1">
    <citation type="journal article" date="2014" name="Front. Microbiol.">
        <title>High frequency of phylogenetically diverse reductive dehalogenase-homologous genes in deep subseafloor sedimentary metagenomes.</title>
        <authorList>
            <person name="Kawai M."/>
            <person name="Futagami T."/>
            <person name="Toyoda A."/>
            <person name="Takaki Y."/>
            <person name="Nishi S."/>
            <person name="Hori S."/>
            <person name="Arai W."/>
            <person name="Tsubouchi T."/>
            <person name="Morono Y."/>
            <person name="Uchiyama I."/>
            <person name="Ito T."/>
            <person name="Fujiyama A."/>
            <person name="Inagaki F."/>
            <person name="Takami H."/>
        </authorList>
    </citation>
    <scope>NUCLEOTIDE SEQUENCE</scope>
    <source>
        <strain evidence="1">Expedition CK06-06</strain>
    </source>
</reference>
<feature type="non-terminal residue" evidence="1">
    <location>
        <position position="75"/>
    </location>
</feature>
<dbReference type="AlphaFoldDB" id="X1FRD2"/>
<dbReference type="EMBL" id="BART01041118">
    <property type="protein sequence ID" value="GAH23323.1"/>
    <property type="molecule type" value="Genomic_DNA"/>
</dbReference>
<accession>X1FRD2</accession>
<gene>
    <name evidence="1" type="ORF">S01H4_66410</name>
</gene>
<comment type="caution">
    <text evidence="1">The sequence shown here is derived from an EMBL/GenBank/DDBJ whole genome shotgun (WGS) entry which is preliminary data.</text>
</comment>
<organism evidence="1">
    <name type="scientific">marine sediment metagenome</name>
    <dbReference type="NCBI Taxonomy" id="412755"/>
    <lineage>
        <taxon>unclassified sequences</taxon>
        <taxon>metagenomes</taxon>
        <taxon>ecological metagenomes</taxon>
    </lineage>
</organism>
<proteinExistence type="predicted"/>